<dbReference type="PANTHER" id="PTHR33437">
    <property type="entry name" value="OS06G0361200 PROTEIN"/>
    <property type="match status" value="1"/>
</dbReference>
<accession>A0AA88RJ19</accession>
<dbReference type="Proteomes" id="UP001187471">
    <property type="component" value="Unassembled WGS sequence"/>
</dbReference>
<evidence type="ECO:0000256" key="1">
    <source>
        <dbReference type="SAM" id="MobiDB-lite"/>
    </source>
</evidence>
<proteinExistence type="predicted"/>
<feature type="compositionally biased region" description="Basic and acidic residues" evidence="1">
    <location>
        <begin position="436"/>
        <end position="445"/>
    </location>
</feature>
<feature type="region of interest" description="Disordered" evidence="1">
    <location>
        <begin position="133"/>
        <end position="158"/>
    </location>
</feature>
<organism evidence="3 4">
    <name type="scientific">Escallonia rubra</name>
    <dbReference type="NCBI Taxonomy" id="112253"/>
    <lineage>
        <taxon>Eukaryota</taxon>
        <taxon>Viridiplantae</taxon>
        <taxon>Streptophyta</taxon>
        <taxon>Embryophyta</taxon>
        <taxon>Tracheophyta</taxon>
        <taxon>Spermatophyta</taxon>
        <taxon>Magnoliopsida</taxon>
        <taxon>eudicotyledons</taxon>
        <taxon>Gunneridae</taxon>
        <taxon>Pentapetalae</taxon>
        <taxon>asterids</taxon>
        <taxon>campanulids</taxon>
        <taxon>Escalloniales</taxon>
        <taxon>Escalloniaceae</taxon>
        <taxon>Escallonia</taxon>
    </lineage>
</organism>
<comment type="caution">
    <text evidence="3">The sequence shown here is derived from an EMBL/GenBank/DDBJ whole genome shotgun (WGS) entry which is preliminary data.</text>
</comment>
<feature type="compositionally biased region" description="Basic and acidic residues" evidence="1">
    <location>
        <begin position="136"/>
        <end position="149"/>
    </location>
</feature>
<evidence type="ECO:0000259" key="2">
    <source>
        <dbReference type="Pfam" id="PF03732"/>
    </source>
</evidence>
<feature type="domain" description="Retrotransposon gag" evidence="2">
    <location>
        <begin position="2"/>
        <end position="64"/>
    </location>
</feature>
<evidence type="ECO:0000313" key="3">
    <source>
        <dbReference type="EMBL" id="KAK2986469.1"/>
    </source>
</evidence>
<feature type="region of interest" description="Disordered" evidence="1">
    <location>
        <begin position="425"/>
        <end position="445"/>
    </location>
</feature>
<dbReference type="PANTHER" id="PTHR33437:SF2">
    <property type="entry name" value="OS06G0361200 PROTEIN"/>
    <property type="match status" value="1"/>
</dbReference>
<dbReference type="AlphaFoldDB" id="A0AA88RJ19"/>
<keyword evidence="4" id="KW-1185">Reference proteome</keyword>
<protein>
    <recommendedName>
        <fullName evidence="2">Retrotransposon gag domain-containing protein</fullName>
    </recommendedName>
</protein>
<gene>
    <name evidence="3" type="ORF">RJ640_000223</name>
</gene>
<dbReference type="Pfam" id="PF03732">
    <property type="entry name" value="Retrotrans_gag"/>
    <property type="match status" value="1"/>
</dbReference>
<dbReference type="EMBL" id="JAVXUO010001060">
    <property type="protein sequence ID" value="KAK2986469.1"/>
    <property type="molecule type" value="Genomic_DNA"/>
</dbReference>
<reference evidence="3" key="1">
    <citation type="submission" date="2022-12" db="EMBL/GenBank/DDBJ databases">
        <title>Draft genome assemblies for two species of Escallonia (Escalloniales).</title>
        <authorList>
            <person name="Chanderbali A."/>
            <person name="Dervinis C."/>
            <person name="Anghel I."/>
            <person name="Soltis D."/>
            <person name="Soltis P."/>
            <person name="Zapata F."/>
        </authorList>
    </citation>
    <scope>NUCLEOTIDE SEQUENCE</scope>
    <source>
        <strain evidence="3">UCBG92.1500</strain>
        <tissue evidence="3">Leaf</tissue>
    </source>
</reference>
<evidence type="ECO:0000313" key="4">
    <source>
        <dbReference type="Proteomes" id="UP001187471"/>
    </source>
</evidence>
<dbReference type="InterPro" id="IPR005162">
    <property type="entry name" value="Retrotrans_gag_dom"/>
</dbReference>
<sequence length="445" mass="50465">MEREFQNRFYNTRRSVSTMELTNTKQGKEEPVVDYINRWRALSLDCKERLSEASAVEMCMQGMHWGLLYILQGNKPRTFEELATRGHNMEITKASHGGSNPSIGDPREDTREARWRWGSKATTKDSMVVIATPLKTTDKHNKEKQDKNKNQPQGKESQWLRLKELEQKVYPFSDSEVPGILDFLLEHKLIDLPKMKRVEEAGQVNESRYCKYHRLISHLTEKCFTLKEEIMDLSKKGKIHVDDERVEESNTTSVIFRPAVSSAFCQQQENGSPRAACWGHPKIERSPKRLSILLKPLKIFKPGFEGQCRIVWLKIKLRSPSTSYKSSSSDQASSPDSKVNIVSSSWRSSFEALQLVASLLHPIKLQARIRRSTRDYAKEDESNLVSCQAHFQGDKDQKWSLSCESAGANVMPVVALASVNSSANGQDKVGVGSSMADEHAPPPKL</sequence>
<name>A0AA88RJ19_9ASTE</name>